<organism evidence="2 3">
    <name type="scientific">Noviherbaspirillum autotrophicum</name>
    <dbReference type="NCBI Taxonomy" id="709839"/>
    <lineage>
        <taxon>Bacteria</taxon>
        <taxon>Pseudomonadati</taxon>
        <taxon>Pseudomonadota</taxon>
        <taxon>Betaproteobacteria</taxon>
        <taxon>Burkholderiales</taxon>
        <taxon>Oxalobacteraceae</taxon>
        <taxon>Noviherbaspirillum</taxon>
    </lineage>
</organism>
<dbReference type="PANTHER" id="PTHR38342">
    <property type="entry name" value="SLR5037 PROTEIN"/>
    <property type="match status" value="1"/>
</dbReference>
<dbReference type="GO" id="GO:0005524">
    <property type="term" value="F:ATP binding"/>
    <property type="evidence" value="ECO:0007669"/>
    <property type="project" value="UniProtKB-KW"/>
</dbReference>
<dbReference type="Proteomes" id="UP000031572">
    <property type="component" value="Unassembled WGS sequence"/>
</dbReference>
<dbReference type="InterPro" id="IPR016796">
    <property type="entry name" value="UCP021774"/>
</dbReference>
<dbReference type="PANTHER" id="PTHR38342:SF1">
    <property type="entry name" value="SLR5037 PROTEIN"/>
    <property type="match status" value="1"/>
</dbReference>
<gene>
    <name evidence="2" type="ORF">TSA66_13625</name>
</gene>
<dbReference type="CDD" id="cd14797">
    <property type="entry name" value="DUF302"/>
    <property type="match status" value="1"/>
</dbReference>
<sequence length="130" mass="14127">MATKYGFGKTVNNSFSDAIDHVTRALQQEGFGVLSDIDVAAALKKKLNKDIPPYRILGACNPPLADRAITIEPSIGLLLPCNVVVRQDDAGQVHVEFMDTDAVLKLLDKPEIAALASEVRQRLERVMAAI</sequence>
<keyword evidence="3" id="KW-1185">Reference proteome</keyword>
<dbReference type="EMBL" id="JWJG01000028">
    <property type="protein sequence ID" value="KIF81608.1"/>
    <property type="molecule type" value="Genomic_DNA"/>
</dbReference>
<dbReference type="Gene3D" id="3.30.310.70">
    <property type="entry name" value="TT1751-like domain"/>
    <property type="match status" value="1"/>
</dbReference>
<comment type="caution">
    <text evidence="2">The sequence shown here is derived from an EMBL/GenBank/DDBJ whole genome shotgun (WGS) entry which is preliminary data.</text>
</comment>
<dbReference type="RefSeq" id="WP_040040429.1">
    <property type="nucleotide sequence ID" value="NZ_JWJG01000028.1"/>
</dbReference>
<dbReference type="InterPro" id="IPR035923">
    <property type="entry name" value="TT1751-like_sf"/>
</dbReference>
<keyword evidence="2" id="KW-0067">ATP-binding</keyword>
<dbReference type="PIRSF" id="PIRSF021774">
    <property type="entry name" value="UCP021774"/>
    <property type="match status" value="1"/>
</dbReference>
<dbReference type="OrthoDB" id="9791067at2"/>
<reference evidence="2 3" key="1">
    <citation type="submission" date="2014-12" db="EMBL/GenBank/DDBJ databases">
        <title>Denitrispirillum autotrophicum gen. nov., sp. nov., Denitrifying, Facultatively Autotrophic Bacteria Isolated from Rice Paddy Soil.</title>
        <authorList>
            <person name="Ishii S."/>
            <person name="Ashida N."/>
            <person name="Ohno H."/>
            <person name="Otsuka S."/>
            <person name="Yokota A."/>
            <person name="Senoo K."/>
        </authorList>
    </citation>
    <scope>NUCLEOTIDE SEQUENCE [LARGE SCALE GENOMIC DNA]</scope>
    <source>
        <strain evidence="2 3">TSA66</strain>
    </source>
</reference>
<name>A0A0C1Y3C9_9BURK</name>
<accession>A0A0C1Y3C9</accession>
<dbReference type="InterPro" id="IPR005180">
    <property type="entry name" value="DUF302"/>
</dbReference>
<proteinExistence type="predicted"/>
<evidence type="ECO:0000259" key="1">
    <source>
        <dbReference type="Pfam" id="PF03625"/>
    </source>
</evidence>
<evidence type="ECO:0000313" key="2">
    <source>
        <dbReference type="EMBL" id="KIF81608.1"/>
    </source>
</evidence>
<dbReference type="AlphaFoldDB" id="A0A0C1Y3C9"/>
<keyword evidence="2" id="KW-0547">Nucleotide-binding</keyword>
<protein>
    <submittedName>
        <fullName evidence="2">ABC transporter ATP-binding protein</fullName>
    </submittedName>
</protein>
<dbReference type="STRING" id="709839.TSA66_13625"/>
<dbReference type="SUPFAM" id="SSF103247">
    <property type="entry name" value="TT1751-like"/>
    <property type="match status" value="1"/>
</dbReference>
<feature type="domain" description="DUF302" evidence="1">
    <location>
        <begin position="37"/>
        <end position="99"/>
    </location>
</feature>
<dbReference type="Pfam" id="PF03625">
    <property type="entry name" value="DUF302"/>
    <property type="match status" value="1"/>
</dbReference>
<evidence type="ECO:0000313" key="3">
    <source>
        <dbReference type="Proteomes" id="UP000031572"/>
    </source>
</evidence>